<comment type="function">
    <text evidence="8">Provides the precursors necessary for DNA synthesis. Catalyzes the biosynthesis of deoxyribonucleotides from the corresponding ribonucleotides.</text>
</comment>
<dbReference type="SUPFAM" id="SSF51294">
    <property type="entry name" value="Hedgehog/intein (Hint) domain"/>
    <property type="match status" value="1"/>
</dbReference>
<dbReference type="InParanoid" id="A0A3N0VLF6"/>
<evidence type="ECO:0000313" key="10">
    <source>
        <dbReference type="EMBL" id="ROH93593.1"/>
    </source>
</evidence>
<dbReference type="InterPro" id="IPR006141">
    <property type="entry name" value="Intein_N"/>
</dbReference>
<dbReference type="Gene3D" id="3.10.28.10">
    <property type="entry name" value="Homing endonucleases"/>
    <property type="match status" value="1"/>
</dbReference>
<evidence type="ECO:0000256" key="5">
    <source>
        <dbReference type="ARBA" id="ARBA00023002"/>
    </source>
</evidence>
<evidence type="ECO:0000256" key="2">
    <source>
        <dbReference type="ARBA" id="ARBA00022628"/>
    </source>
</evidence>
<accession>A0A3N0VLF6</accession>
<evidence type="ECO:0000256" key="8">
    <source>
        <dbReference type="RuleBase" id="RU003410"/>
    </source>
</evidence>
<dbReference type="PROSITE" id="PS50819">
    <property type="entry name" value="INTEIN_ENDONUCLEASE"/>
    <property type="match status" value="1"/>
</dbReference>
<dbReference type="InterPro" id="IPR003587">
    <property type="entry name" value="Hint_dom_N"/>
</dbReference>
<dbReference type="Pfam" id="PF00317">
    <property type="entry name" value="Ribonuc_red_lgN"/>
    <property type="match status" value="1"/>
</dbReference>
<keyword evidence="11" id="KW-1185">Reference proteome</keyword>
<dbReference type="Pfam" id="PF02867">
    <property type="entry name" value="Ribonuc_red_lgC"/>
    <property type="match status" value="1"/>
</dbReference>
<dbReference type="SUPFAM" id="SSF51998">
    <property type="entry name" value="PFL-like glycyl radical enzymes"/>
    <property type="match status" value="1"/>
</dbReference>
<evidence type="ECO:0000256" key="1">
    <source>
        <dbReference type="ARBA" id="ARBA00001922"/>
    </source>
</evidence>
<dbReference type="CDD" id="cd00081">
    <property type="entry name" value="Hint"/>
    <property type="match status" value="1"/>
</dbReference>
<dbReference type="GO" id="GO:0031419">
    <property type="term" value="F:cobalamin binding"/>
    <property type="evidence" value="ECO:0007669"/>
    <property type="project" value="UniProtKB-KW"/>
</dbReference>
<dbReference type="PANTHER" id="PTHR43371">
    <property type="entry name" value="VITAMIN B12-DEPENDENT RIBONUCLEOTIDE REDUCTASE"/>
    <property type="match status" value="1"/>
</dbReference>
<dbReference type="GO" id="GO:0004519">
    <property type="term" value="F:endonuclease activity"/>
    <property type="evidence" value="ECO:0007669"/>
    <property type="project" value="InterPro"/>
</dbReference>
<evidence type="ECO:0000256" key="6">
    <source>
        <dbReference type="ARBA" id="ARBA00023116"/>
    </source>
</evidence>
<dbReference type="GO" id="GO:0016539">
    <property type="term" value="P:intein-mediated protein splicing"/>
    <property type="evidence" value="ECO:0007669"/>
    <property type="project" value="InterPro"/>
</dbReference>
<keyword evidence="4" id="KW-0651">Protein splicing</keyword>
<feature type="domain" description="DOD-type homing endonuclease" evidence="9">
    <location>
        <begin position="429"/>
        <end position="577"/>
    </location>
</feature>
<gene>
    <name evidence="10" type="ORF">ED208_03465</name>
</gene>
<dbReference type="InterPro" id="IPR013509">
    <property type="entry name" value="RNR_lsu_N"/>
</dbReference>
<keyword evidence="6 8" id="KW-0215">Deoxyribonucleotide synthesis</keyword>
<dbReference type="EC" id="1.17.4.1" evidence="8"/>
<dbReference type="InterPro" id="IPR030934">
    <property type="entry name" value="Intein_C"/>
</dbReference>
<dbReference type="PANTHER" id="PTHR43371:SF1">
    <property type="entry name" value="RIBONUCLEOSIDE-DIPHOSPHATE REDUCTASE"/>
    <property type="match status" value="1"/>
</dbReference>
<dbReference type="InterPro" id="IPR004042">
    <property type="entry name" value="Intein_endonuc_central"/>
</dbReference>
<evidence type="ECO:0000256" key="7">
    <source>
        <dbReference type="ARBA" id="ARBA00023285"/>
    </source>
</evidence>
<dbReference type="InterPro" id="IPR036844">
    <property type="entry name" value="Hint_dom_sf"/>
</dbReference>
<dbReference type="Pfam" id="PF14528">
    <property type="entry name" value="LAGLIDADG_3"/>
    <property type="match status" value="1"/>
</dbReference>
<name>A0A3N0VLF6_9GAMM</name>
<proteinExistence type="inferred from homology"/>
<keyword evidence="5 8" id="KW-0560">Oxidoreductase</keyword>
<evidence type="ECO:0000256" key="4">
    <source>
        <dbReference type="ARBA" id="ARBA00023000"/>
    </source>
</evidence>
<sequence length="1323" mass="144932">MLQDLLTEQDRYYDGVLRDKYAKGEERSVDEVLQRVARGLAEAEAPERRAHWQAQFLNALKAGFYPAGRIMSAAGTDLQATLINCFVQPVGDSIAQSRDGKVGIYTALLQAAETMRRGGGVGYDFSSIRPRGAKVHGTRSRASGPISYMRVFDRSCETVESAGARRGAQMGILRVDHPDIEAFIAAKDLREPARQLAAAGYSGSELEALLQKQRTLANFNLSVAVSDAFMAAKDRDEDIELAHAAEPDPSEHPEAYQRADGLWVYRRVKAAALWDALLRTTYETADPGVVFIDRMNAENNLAYCERIEATNPCITADSWVHTDEGPRQVRELLGRAFVARVDGESHAATARGFFVTGHKPVLNLRTEEGYRLRLTADHPVLSLRWMGRWTQEPVWKKAGELLPGELIVLHDHRDQPQWPGVESQEEGYLLGLLLAEGQLWSEAAVLSLWARPLAVGGSPAQDGARGVMTEALRCVATLAPGAPLPDWRPQTGRGEWRLSLPVLADLAQRMGLGEGQTRVTPAMERASSRFYCGLLRGLFDSAGQVQACASKGASLRLNLADYGQAEAVQRMLLRLGMVSSLHRDRRHWELVLSGDNLAIYAERIGFADGEKAARLSQRLAGYKRGLNRSRFAARVASIEAGPAETVYDCQIPGINAFDANGLYVHNCGEQPLPDYGCCCLGSLNLALFVSEPFTEQARLDWPRLKQTAATAVRMLDNVLDLTHWPLPEQQREAMNKRRVGLGFTGLGTALMMLRQRYGSEEAVQLTAEIARTLRDSAYEASVALAQERGAFPLFDADHYLKSPFVQRLPEPLRAAIAQHGLRNSHLLSIAPTGTISLAFGRNVTGGIEPAFAWEYHRRSRNRDGEAIEYPIQDYGYRLYLRMGGDAQNLPGYFASAQTLSPADHLRIQAAVQPYIDSSISKTVNVPVECGFEEFKRIYDLAYEWGCKGCTTYRPNDITGAVLSVSPAPGADARNPTLELPAASLDQRLRLESLPSPPLASLKWPGRPEFAAGNPAWTYMVDAGPGCRFAVFVGHTANGHSRPFEVWVNGAEQPRGLGATAKLLSMDMRSDDRAWLQLKLEALVRTQGNPVQVRMPPAGEPQLLASPTAALARLVLHRCQELGVFAEPGPTPVVDALLSREEPLTGTDGTMSWTVDVKNANTGDDCVLVLRELQLPDGERRPYAVGLYGDYPKDLDGLCRLLSYDMRVLDPAWIGEKLRKLLSYPETGGGFFARVPGKAKSQIYPSTVAYLAELMLHRYHMLGILNAEGLPQTPLGVLAAPSSSGSARSPALPGKPCPECGVHAVVKRDGCQSCTHCGWVGNCG</sequence>
<keyword evidence="7" id="KW-0170">Cobalt</keyword>
<dbReference type="InterPro" id="IPR006142">
    <property type="entry name" value="INTEIN"/>
</dbReference>
<dbReference type="InterPro" id="IPR050862">
    <property type="entry name" value="RdRp_reductase_class-2"/>
</dbReference>
<dbReference type="Gene3D" id="2.170.16.10">
    <property type="entry name" value="Hedgehog/Intein (Hint) domain"/>
    <property type="match status" value="1"/>
</dbReference>
<dbReference type="EMBL" id="RJVO01000001">
    <property type="protein sequence ID" value="ROH93593.1"/>
    <property type="molecule type" value="Genomic_DNA"/>
</dbReference>
<dbReference type="Gene3D" id="3.20.70.20">
    <property type="match status" value="2"/>
</dbReference>
<organism evidence="10 11">
    <name type="scientific">Stagnimonas aquatica</name>
    <dbReference type="NCBI Taxonomy" id="2689987"/>
    <lineage>
        <taxon>Bacteria</taxon>
        <taxon>Pseudomonadati</taxon>
        <taxon>Pseudomonadota</taxon>
        <taxon>Gammaproteobacteria</taxon>
        <taxon>Nevskiales</taxon>
        <taxon>Nevskiaceae</taxon>
        <taxon>Stagnimonas</taxon>
    </lineage>
</organism>
<dbReference type="InterPro" id="IPR004860">
    <property type="entry name" value="LAGLIDADG_dom"/>
</dbReference>
<keyword evidence="2" id="KW-0846">Cobalamin</keyword>
<comment type="similarity">
    <text evidence="8">Belongs to the ribonucleoside diphosphate reductase large chain family.</text>
</comment>
<dbReference type="Pfam" id="PF14890">
    <property type="entry name" value="Intein_splicing"/>
    <property type="match status" value="1"/>
</dbReference>
<dbReference type="SMART" id="SM00306">
    <property type="entry name" value="HintN"/>
    <property type="match status" value="1"/>
</dbReference>
<dbReference type="RefSeq" id="WP_123210448.1">
    <property type="nucleotide sequence ID" value="NZ_RJVO01000001.1"/>
</dbReference>
<evidence type="ECO:0000313" key="11">
    <source>
        <dbReference type="Proteomes" id="UP000282106"/>
    </source>
</evidence>
<comment type="caution">
    <text evidence="10">The sequence shown here is derived from an EMBL/GenBank/DDBJ whole genome shotgun (WGS) entry which is preliminary data.</text>
</comment>
<dbReference type="GO" id="GO:0004748">
    <property type="term" value="F:ribonucleoside-diphosphate reductase activity, thioredoxin disulfide as acceptor"/>
    <property type="evidence" value="ECO:0007669"/>
    <property type="project" value="UniProtKB-EC"/>
</dbReference>
<comment type="catalytic activity">
    <reaction evidence="8">
        <text>a 2'-deoxyribonucleoside 5'-diphosphate + [thioredoxin]-disulfide + H2O = a ribonucleoside 5'-diphosphate + [thioredoxin]-dithiol</text>
        <dbReference type="Rhea" id="RHEA:23252"/>
        <dbReference type="Rhea" id="RHEA-COMP:10698"/>
        <dbReference type="Rhea" id="RHEA-COMP:10700"/>
        <dbReference type="ChEBI" id="CHEBI:15377"/>
        <dbReference type="ChEBI" id="CHEBI:29950"/>
        <dbReference type="ChEBI" id="CHEBI:50058"/>
        <dbReference type="ChEBI" id="CHEBI:57930"/>
        <dbReference type="ChEBI" id="CHEBI:73316"/>
        <dbReference type="EC" id="1.17.4.1"/>
    </reaction>
</comment>
<dbReference type="PRINTS" id="PR00379">
    <property type="entry name" value="INTEIN"/>
</dbReference>
<keyword evidence="3" id="KW-0068">Autocatalytic cleavage</keyword>
<dbReference type="PROSITE" id="PS50818">
    <property type="entry name" value="INTEIN_C_TER"/>
    <property type="match status" value="1"/>
</dbReference>
<dbReference type="GO" id="GO:0005524">
    <property type="term" value="F:ATP binding"/>
    <property type="evidence" value="ECO:0007669"/>
    <property type="project" value="InterPro"/>
</dbReference>
<evidence type="ECO:0000256" key="3">
    <source>
        <dbReference type="ARBA" id="ARBA00022813"/>
    </source>
</evidence>
<comment type="cofactor">
    <cofactor evidence="1">
        <name>adenosylcob(III)alamin</name>
        <dbReference type="ChEBI" id="CHEBI:18408"/>
    </cofactor>
</comment>
<dbReference type="InterPro" id="IPR000788">
    <property type="entry name" value="RNR_lg_C"/>
</dbReference>
<evidence type="ECO:0000259" key="9">
    <source>
        <dbReference type="PROSITE" id="PS50819"/>
    </source>
</evidence>
<reference evidence="10 11" key="1">
    <citation type="submission" date="2018-10" db="EMBL/GenBank/DDBJ databases">
        <authorList>
            <person name="Chen W.-M."/>
        </authorList>
    </citation>
    <scope>NUCLEOTIDE SEQUENCE [LARGE SCALE GENOMIC DNA]</scope>
    <source>
        <strain evidence="10 11">THS-13</strain>
    </source>
</reference>
<dbReference type="Proteomes" id="UP000282106">
    <property type="component" value="Unassembled WGS sequence"/>
</dbReference>
<dbReference type="PROSITE" id="PS50817">
    <property type="entry name" value="INTEIN_N_TER"/>
    <property type="match status" value="1"/>
</dbReference>
<dbReference type="InterPro" id="IPR027434">
    <property type="entry name" value="Homing_endonucl"/>
</dbReference>
<dbReference type="GO" id="GO:0009263">
    <property type="term" value="P:deoxyribonucleotide biosynthetic process"/>
    <property type="evidence" value="ECO:0007669"/>
    <property type="project" value="UniProtKB-KW"/>
</dbReference>
<dbReference type="SUPFAM" id="SSF55608">
    <property type="entry name" value="Homing endonucleases"/>
    <property type="match status" value="1"/>
</dbReference>
<protein>
    <recommendedName>
        <fullName evidence="8">Ribonucleoside-diphosphate reductase</fullName>
        <ecNumber evidence="8">1.17.4.1</ecNumber>
    </recommendedName>
</protein>